<dbReference type="OrthoDB" id="188355at2759"/>
<dbReference type="PANTHER" id="PTHR11571">
    <property type="entry name" value="GLUTATHIONE S-TRANSFERASE"/>
    <property type="match status" value="1"/>
</dbReference>
<dbReference type="Gene3D" id="1.20.1050.10">
    <property type="match status" value="1"/>
</dbReference>
<dbReference type="Proteomes" id="UP001153069">
    <property type="component" value="Unassembled WGS sequence"/>
</dbReference>
<feature type="domain" description="Glutathione S-transferase C-terminal" evidence="1">
    <location>
        <begin position="94"/>
        <end position="197"/>
    </location>
</feature>
<dbReference type="SUPFAM" id="SSF47616">
    <property type="entry name" value="GST C-terminal domain-like"/>
    <property type="match status" value="1"/>
</dbReference>
<dbReference type="InterPro" id="IPR036249">
    <property type="entry name" value="Thioredoxin-like_sf"/>
</dbReference>
<sequence>MVVKVYYWPGFMGRAGASIRMLHEAGVAFEHVSDMGEMSQKAAAFGAETGNIAPPIVEDGDLIYSQSTACAMYIGKTYGFPAPDDCKAVQIMEDIKDKFENGISKNQEDAKKLKEFLKGDGTKPSRFSVFASAIERNVVGPFFFGEKMSYVDFYFANAYASNEDGMKKLMDKTGDDFFTPYPKLQAIAKAIRGLESMKGSDLITLPADMFGIKDEVVEEYMKL</sequence>
<dbReference type="InterPro" id="IPR036282">
    <property type="entry name" value="Glutathione-S-Trfase_C_sf"/>
</dbReference>
<comment type="caution">
    <text evidence="2">The sequence shown here is derived from an EMBL/GenBank/DDBJ whole genome shotgun (WGS) entry which is preliminary data.</text>
</comment>
<dbReference type="AlphaFoldDB" id="A0A9N8H713"/>
<dbReference type="EMBL" id="CAICTM010000163">
    <property type="protein sequence ID" value="CAB9503381.1"/>
    <property type="molecule type" value="Genomic_DNA"/>
</dbReference>
<evidence type="ECO:0000313" key="2">
    <source>
        <dbReference type="EMBL" id="CAB9503381.1"/>
    </source>
</evidence>
<protein>
    <submittedName>
        <fullName evidence="2">Glutathione S-Transferase</fullName>
    </submittedName>
</protein>
<dbReference type="Gene3D" id="3.40.30.10">
    <property type="entry name" value="Glutaredoxin"/>
    <property type="match status" value="1"/>
</dbReference>
<organism evidence="2 3">
    <name type="scientific">Seminavis robusta</name>
    <dbReference type="NCBI Taxonomy" id="568900"/>
    <lineage>
        <taxon>Eukaryota</taxon>
        <taxon>Sar</taxon>
        <taxon>Stramenopiles</taxon>
        <taxon>Ochrophyta</taxon>
        <taxon>Bacillariophyta</taxon>
        <taxon>Bacillariophyceae</taxon>
        <taxon>Bacillariophycidae</taxon>
        <taxon>Naviculales</taxon>
        <taxon>Naviculaceae</taxon>
        <taxon>Seminavis</taxon>
    </lineage>
</organism>
<reference evidence="2" key="1">
    <citation type="submission" date="2020-06" db="EMBL/GenBank/DDBJ databases">
        <authorList>
            <consortium name="Plant Systems Biology data submission"/>
        </authorList>
    </citation>
    <scope>NUCLEOTIDE SEQUENCE</scope>
    <source>
        <strain evidence="2">D6</strain>
    </source>
</reference>
<dbReference type="InterPro" id="IPR050213">
    <property type="entry name" value="GST_superfamily"/>
</dbReference>
<dbReference type="PANTHER" id="PTHR11571:SF263">
    <property type="entry name" value="GLUTATHIONE S-TRANSFERASE"/>
    <property type="match status" value="1"/>
</dbReference>
<gene>
    <name evidence="2" type="ORF">SEMRO_164_G073450.1</name>
</gene>
<dbReference type="SUPFAM" id="SSF52833">
    <property type="entry name" value="Thioredoxin-like"/>
    <property type="match status" value="1"/>
</dbReference>
<accession>A0A9N8H713</accession>
<proteinExistence type="predicted"/>
<dbReference type="GO" id="GO:0004364">
    <property type="term" value="F:glutathione transferase activity"/>
    <property type="evidence" value="ECO:0007669"/>
    <property type="project" value="TreeGrafter"/>
</dbReference>
<name>A0A9N8H713_9STRA</name>
<dbReference type="InterPro" id="IPR004046">
    <property type="entry name" value="GST_C"/>
</dbReference>
<evidence type="ECO:0000313" key="3">
    <source>
        <dbReference type="Proteomes" id="UP001153069"/>
    </source>
</evidence>
<keyword evidence="3" id="KW-1185">Reference proteome</keyword>
<evidence type="ECO:0000259" key="1">
    <source>
        <dbReference type="Pfam" id="PF14497"/>
    </source>
</evidence>
<dbReference type="GO" id="GO:0006749">
    <property type="term" value="P:glutathione metabolic process"/>
    <property type="evidence" value="ECO:0007669"/>
    <property type="project" value="TreeGrafter"/>
</dbReference>
<dbReference type="Pfam" id="PF14497">
    <property type="entry name" value="GST_C_3"/>
    <property type="match status" value="1"/>
</dbReference>